<accession>A0ABU2DN91</accession>
<dbReference type="InterPro" id="IPR021408">
    <property type="entry name" value="DUF3046"/>
</dbReference>
<proteinExistence type="predicted"/>
<name>A0ABU2DN91_9MICC</name>
<dbReference type="RefSeq" id="WP_310546970.1">
    <property type="nucleotide sequence ID" value="NZ_JAVKGR010000001.1"/>
</dbReference>
<dbReference type="Pfam" id="PF11248">
    <property type="entry name" value="DUF3046"/>
    <property type="match status" value="1"/>
</dbReference>
<dbReference type="Proteomes" id="UP001251870">
    <property type="component" value="Unassembled WGS sequence"/>
</dbReference>
<gene>
    <name evidence="1" type="ORF">RIL96_00130</name>
</gene>
<evidence type="ECO:0000313" key="2">
    <source>
        <dbReference type="Proteomes" id="UP001251870"/>
    </source>
</evidence>
<comment type="caution">
    <text evidence="1">The sequence shown here is derived from an EMBL/GenBank/DDBJ whole genome shotgun (WGS) entry which is preliminary data.</text>
</comment>
<protein>
    <submittedName>
        <fullName evidence="1">DUF3046 domain-containing protein</fullName>
    </submittedName>
</protein>
<reference evidence="1 2" key="1">
    <citation type="submission" date="2023-09" db="EMBL/GenBank/DDBJ databases">
        <title>Description of three actinobacteria isolated from air of manufacturing shop in a pharmaceutical factory.</title>
        <authorList>
            <person name="Zhang D.-F."/>
        </authorList>
    </citation>
    <scope>NUCLEOTIDE SEQUENCE [LARGE SCALE GENOMIC DNA]</scope>
    <source>
        <strain evidence="1 2">LY-0111</strain>
    </source>
</reference>
<dbReference type="EMBL" id="JAVKGR010000001">
    <property type="protein sequence ID" value="MDR8017974.1"/>
    <property type="molecule type" value="Genomic_DNA"/>
</dbReference>
<sequence length="72" mass="8159">MRLSHFWWLMEGEFGASYAHVLADTLVLSAHQLTVTQALDAGIPAREVWESVCDQQDVPAERRLGKDVPPRR</sequence>
<evidence type="ECO:0000313" key="1">
    <source>
        <dbReference type="EMBL" id="MDR8017974.1"/>
    </source>
</evidence>
<organism evidence="1 2">
    <name type="scientific">Nesterenkonia aerolata</name>
    <dbReference type="NCBI Taxonomy" id="3074079"/>
    <lineage>
        <taxon>Bacteria</taxon>
        <taxon>Bacillati</taxon>
        <taxon>Actinomycetota</taxon>
        <taxon>Actinomycetes</taxon>
        <taxon>Micrococcales</taxon>
        <taxon>Micrococcaceae</taxon>
        <taxon>Nesterenkonia</taxon>
    </lineage>
</organism>
<keyword evidence="2" id="KW-1185">Reference proteome</keyword>